<organism evidence="3">
    <name type="scientific">freshwater metagenome</name>
    <dbReference type="NCBI Taxonomy" id="449393"/>
    <lineage>
        <taxon>unclassified sequences</taxon>
        <taxon>metagenomes</taxon>
        <taxon>ecological metagenomes</taxon>
    </lineage>
</organism>
<evidence type="ECO:0000256" key="1">
    <source>
        <dbReference type="ARBA" id="ARBA00023002"/>
    </source>
</evidence>
<keyword evidence="1" id="KW-0560">Oxidoreductase</keyword>
<evidence type="ECO:0000259" key="2">
    <source>
        <dbReference type="Pfam" id="PF00296"/>
    </source>
</evidence>
<reference evidence="3" key="1">
    <citation type="submission" date="2020-05" db="EMBL/GenBank/DDBJ databases">
        <authorList>
            <person name="Chiriac C."/>
            <person name="Salcher M."/>
            <person name="Ghai R."/>
            <person name="Kavagutti S V."/>
        </authorList>
    </citation>
    <scope>NUCLEOTIDE SEQUENCE</scope>
</reference>
<dbReference type="PANTHER" id="PTHR43244:SF1">
    <property type="entry name" value="5,10-METHYLENETETRAHYDROMETHANOPTERIN REDUCTASE"/>
    <property type="match status" value="1"/>
</dbReference>
<dbReference type="InterPro" id="IPR019921">
    <property type="entry name" value="Lucif-like_OxRdtase_Rv2161c"/>
</dbReference>
<evidence type="ECO:0000313" key="3">
    <source>
        <dbReference type="EMBL" id="CAB4892440.1"/>
    </source>
</evidence>
<accession>A0A6J7FHN9</accession>
<name>A0A6J7FHN9_9ZZZZ</name>
<dbReference type="PANTHER" id="PTHR43244">
    <property type="match status" value="1"/>
</dbReference>
<dbReference type="NCBIfam" id="TIGR03619">
    <property type="entry name" value="F420_Rv2161c"/>
    <property type="match status" value="1"/>
</dbReference>
<dbReference type="SUPFAM" id="SSF51679">
    <property type="entry name" value="Bacterial luciferase-like"/>
    <property type="match status" value="1"/>
</dbReference>
<proteinExistence type="predicted"/>
<dbReference type="Pfam" id="PF00296">
    <property type="entry name" value="Bac_luciferase"/>
    <property type="match status" value="1"/>
</dbReference>
<gene>
    <name evidence="3" type="ORF">UFOPK3376_02950</name>
</gene>
<protein>
    <submittedName>
        <fullName evidence="3">Unannotated protein</fullName>
    </submittedName>
</protein>
<dbReference type="InterPro" id="IPR036661">
    <property type="entry name" value="Luciferase-like_sf"/>
</dbReference>
<dbReference type="GO" id="GO:0016705">
    <property type="term" value="F:oxidoreductase activity, acting on paired donors, with incorporation or reduction of molecular oxygen"/>
    <property type="evidence" value="ECO:0007669"/>
    <property type="project" value="InterPro"/>
</dbReference>
<dbReference type="EMBL" id="CAFBLP010000119">
    <property type="protein sequence ID" value="CAB4892440.1"/>
    <property type="molecule type" value="Genomic_DNA"/>
</dbReference>
<dbReference type="AlphaFoldDB" id="A0A6J7FHN9"/>
<dbReference type="InterPro" id="IPR011251">
    <property type="entry name" value="Luciferase-like_dom"/>
</dbReference>
<dbReference type="Gene3D" id="3.20.20.30">
    <property type="entry name" value="Luciferase-like domain"/>
    <property type="match status" value="1"/>
</dbReference>
<feature type="domain" description="Luciferase-like" evidence="2">
    <location>
        <begin position="24"/>
        <end position="224"/>
    </location>
</feature>
<dbReference type="InterPro" id="IPR050564">
    <property type="entry name" value="F420-G6PD/mer"/>
</dbReference>
<sequence length="301" mass="32912">MKVRIGYGLGARTTLNDDGFGVVVDALERLRFDSLWLSERIGSEAPDPLVAMSFAAGRTTRLKFGMSVMVLPGRNPVVLAKELATLDRLSNGRLLPAFGLGVADPHEQQAFGVERRDRAKIFDEALAVMRSCWTDDEVTFHGERFHYDGLRVQPKPKQQPLEVWLGGIAPSELKRVGRLADGWLPSFVTPADVAAGRPIIEEVAREHDRTVPADHFGALIPYAHGPLPDALMAGLAARRPDLADIGALVPTGWDQLLALIDRFVDVGTTKFVVLPINEPDGAEGWVRELEVASTVLLARQT</sequence>